<evidence type="ECO:0000313" key="2">
    <source>
        <dbReference type="Proteomes" id="UP001595386"/>
    </source>
</evidence>
<organism evidence="1 2">
    <name type="scientific">Halomonas tibetensis</name>
    <dbReference type="NCBI Taxonomy" id="2259590"/>
    <lineage>
        <taxon>Bacteria</taxon>
        <taxon>Pseudomonadati</taxon>
        <taxon>Pseudomonadota</taxon>
        <taxon>Gammaproteobacteria</taxon>
        <taxon>Oceanospirillales</taxon>
        <taxon>Halomonadaceae</taxon>
        <taxon>Halomonas</taxon>
    </lineage>
</organism>
<name>A0ABV7B8G6_9GAMM</name>
<sequence length="176" mass="20096">MMNIVTPDFVLRLSRLSRFAGGNDAAIRLKLHREQHLFCFELRDMEPTDEENDDAAEFLTKISGLLIHPDWLRSLLTLYPRTRIRLAAYHSVSDCEVRESLAFCLAHFVLGCSWPRFDEKSLLPSFLLLLHEEAKAFGLSAWERQDVEPFVIGFPGQCGGAEQEDVKIIETSRSLS</sequence>
<dbReference type="Proteomes" id="UP001595386">
    <property type="component" value="Unassembled WGS sequence"/>
</dbReference>
<reference evidence="2" key="1">
    <citation type="journal article" date="2019" name="Int. J. Syst. Evol. Microbiol.">
        <title>The Global Catalogue of Microorganisms (GCM) 10K type strain sequencing project: providing services to taxonomists for standard genome sequencing and annotation.</title>
        <authorList>
            <consortium name="The Broad Institute Genomics Platform"/>
            <consortium name="The Broad Institute Genome Sequencing Center for Infectious Disease"/>
            <person name="Wu L."/>
            <person name="Ma J."/>
        </authorList>
    </citation>
    <scope>NUCLEOTIDE SEQUENCE [LARGE SCALE GENOMIC DNA]</scope>
    <source>
        <strain evidence="2">KCTC 52660</strain>
    </source>
</reference>
<keyword evidence="2" id="KW-1185">Reference proteome</keyword>
<comment type="caution">
    <text evidence="1">The sequence shown here is derived from an EMBL/GenBank/DDBJ whole genome shotgun (WGS) entry which is preliminary data.</text>
</comment>
<gene>
    <name evidence="1" type="ORF">ACFODV_14230</name>
</gene>
<evidence type="ECO:0000313" key="1">
    <source>
        <dbReference type="EMBL" id="MFC2993181.1"/>
    </source>
</evidence>
<accession>A0ABV7B8G6</accession>
<proteinExistence type="predicted"/>
<dbReference type="RefSeq" id="WP_379760565.1">
    <property type="nucleotide sequence ID" value="NZ_JBHRSQ010000020.1"/>
</dbReference>
<dbReference type="EMBL" id="JBHRSQ010000020">
    <property type="protein sequence ID" value="MFC2993181.1"/>
    <property type="molecule type" value="Genomic_DNA"/>
</dbReference>
<protein>
    <submittedName>
        <fullName evidence="1">Uncharacterized protein</fullName>
    </submittedName>
</protein>